<dbReference type="AlphaFoldDB" id="A0A8B6M370"/>
<protein>
    <submittedName>
        <fullName evidence="1">Uncharacterized protein</fullName>
    </submittedName>
</protein>
<dbReference type="Proteomes" id="UP000485880">
    <property type="component" value="Unassembled WGS sequence"/>
</dbReference>
<evidence type="ECO:0000313" key="2">
    <source>
        <dbReference type="Proteomes" id="UP000485880"/>
    </source>
</evidence>
<accession>A0A8B6M370</accession>
<dbReference type="EMBL" id="CABFMQ020000057">
    <property type="protein sequence ID" value="VTZ49268.1"/>
    <property type="molecule type" value="Genomic_DNA"/>
</dbReference>
<sequence>MPDAVGALHTRIFDRKLLQVNAPGPGRNRASYIIAMIERMRFEFWRCCMTQKHRLELREQAMAATDDGGELHIAMDMGLKPARDWGLRFAHVELAMRRMSTRSDRGRDRRLTCCKASGHAHRGGAAPRPPARHSARGVSFWDVTAAIEICCFAASHSPVFFGANVDGRDRLQARRPIRCGR</sequence>
<organism evidence="1 2">
    <name type="scientific">Methylocella tundrae</name>
    <dbReference type="NCBI Taxonomy" id="227605"/>
    <lineage>
        <taxon>Bacteria</taxon>
        <taxon>Pseudomonadati</taxon>
        <taxon>Pseudomonadota</taxon>
        <taxon>Alphaproteobacteria</taxon>
        <taxon>Hyphomicrobiales</taxon>
        <taxon>Beijerinckiaceae</taxon>
        <taxon>Methylocella</taxon>
    </lineage>
</organism>
<reference evidence="1 2" key="1">
    <citation type="submission" date="2019-05" db="EMBL/GenBank/DDBJ databases">
        <authorList>
            <person name="Farhan Ul Haque M."/>
        </authorList>
    </citation>
    <scope>NUCLEOTIDE SEQUENCE [LARGE SCALE GENOMIC DNA]</scope>
    <source>
        <strain evidence="1">2</strain>
    </source>
</reference>
<proteinExistence type="predicted"/>
<evidence type="ECO:0000313" key="1">
    <source>
        <dbReference type="EMBL" id="VTZ49268.1"/>
    </source>
</evidence>
<keyword evidence="2" id="KW-1185">Reference proteome</keyword>
<gene>
    <name evidence="1" type="ORF">MPC4_150050</name>
</gene>
<name>A0A8B6M370_METTU</name>
<comment type="caution">
    <text evidence="1">The sequence shown here is derived from an EMBL/GenBank/DDBJ whole genome shotgun (WGS) entry which is preliminary data.</text>
</comment>